<dbReference type="Proteomes" id="UP000184089">
    <property type="component" value="Unassembled WGS sequence"/>
</dbReference>
<dbReference type="AlphaFoldDB" id="A0AAQ1ME18"/>
<comment type="similarity">
    <text evidence="1">Belongs to the UPF0047 family.</text>
</comment>
<dbReference type="RefSeq" id="WP_021660006.1">
    <property type="nucleotide sequence ID" value="NZ_FQVY01000002.1"/>
</dbReference>
<dbReference type="InterPro" id="IPR001602">
    <property type="entry name" value="UPF0047_YjbQ-like"/>
</dbReference>
<evidence type="ECO:0000256" key="1">
    <source>
        <dbReference type="ARBA" id="ARBA00005534"/>
    </source>
</evidence>
<dbReference type="SUPFAM" id="SSF111038">
    <property type="entry name" value="YjbQ-like"/>
    <property type="match status" value="1"/>
</dbReference>
<reference evidence="3" key="1">
    <citation type="submission" date="2016-11" db="EMBL/GenBank/DDBJ databases">
        <authorList>
            <person name="Jaros S."/>
            <person name="Januszkiewicz K."/>
            <person name="Wedrychowicz H."/>
        </authorList>
    </citation>
    <scope>NUCLEOTIDE SEQUENCE [LARGE SCALE GENOMIC DNA]</scope>
    <source>
        <strain evidence="3">DSM 4029</strain>
    </source>
</reference>
<gene>
    <name evidence="2" type="ORF">SAMN05444424_1965</name>
</gene>
<evidence type="ECO:0000313" key="3">
    <source>
        <dbReference type="Proteomes" id="UP000184089"/>
    </source>
</evidence>
<organism evidence="2 3">
    <name type="scientific">Bittarella massiliensis</name>
    <name type="common">ex Durand et al. 2017</name>
    <dbReference type="NCBI Taxonomy" id="1720313"/>
    <lineage>
        <taxon>Bacteria</taxon>
        <taxon>Bacillati</taxon>
        <taxon>Bacillota</taxon>
        <taxon>Clostridia</taxon>
        <taxon>Eubacteriales</taxon>
        <taxon>Oscillospiraceae</taxon>
        <taxon>Bittarella (ex Durand et al. 2017)</taxon>
    </lineage>
</organism>
<dbReference type="InterPro" id="IPR035917">
    <property type="entry name" value="YjbQ-like_sf"/>
</dbReference>
<protein>
    <submittedName>
        <fullName evidence="2">Secondary thiamine-phosphate synthase enzyme</fullName>
    </submittedName>
</protein>
<dbReference type="Gene3D" id="2.60.120.460">
    <property type="entry name" value="YjbQ-like"/>
    <property type="match status" value="1"/>
</dbReference>
<dbReference type="PANTHER" id="PTHR30615">
    <property type="entry name" value="UNCHARACTERIZED PROTEIN YJBQ-RELATED"/>
    <property type="match status" value="1"/>
</dbReference>
<sequence>MHFYETKIECPKDGVVQLTEWLRRCVRESGVQSGIAVLSAPHTTSGISFNPYMLKPEDHQDIQQALDRLIPMRIDYAHQFDNPADAAGHNKSALMGTNTTFIVEGGELVLGSSQGVFFFEFDGPRTQRCQLAVYSD</sequence>
<dbReference type="NCBIfam" id="TIGR00149">
    <property type="entry name" value="TIGR00149_YjbQ"/>
    <property type="match status" value="1"/>
</dbReference>
<name>A0AAQ1ME18_9FIRM</name>
<accession>A0AAQ1ME18</accession>
<dbReference type="PANTHER" id="PTHR30615:SF8">
    <property type="entry name" value="UPF0047 PROTEIN C4A8.02C"/>
    <property type="match status" value="1"/>
</dbReference>
<dbReference type="Pfam" id="PF01894">
    <property type="entry name" value="YjbQ"/>
    <property type="match status" value="1"/>
</dbReference>
<evidence type="ECO:0000313" key="2">
    <source>
        <dbReference type="EMBL" id="SHG22934.1"/>
    </source>
</evidence>
<proteinExistence type="inferred from homology"/>
<dbReference type="EMBL" id="FQVY01000002">
    <property type="protein sequence ID" value="SHG22934.1"/>
    <property type="molecule type" value="Genomic_DNA"/>
</dbReference>
<comment type="caution">
    <text evidence="2">The sequence shown here is derived from an EMBL/GenBank/DDBJ whole genome shotgun (WGS) entry which is preliminary data.</text>
</comment>